<comment type="caution">
    <text evidence="2">The sequence shown here is derived from an EMBL/GenBank/DDBJ whole genome shotgun (WGS) entry which is preliminary data.</text>
</comment>
<feature type="region of interest" description="Disordered" evidence="1">
    <location>
        <begin position="140"/>
        <end position="161"/>
    </location>
</feature>
<reference evidence="2 3" key="1">
    <citation type="submission" date="2023-02" db="EMBL/GenBank/DDBJ databases">
        <title>LHISI_Scaffold_Assembly.</title>
        <authorList>
            <person name="Stuart O.P."/>
            <person name="Cleave R."/>
            <person name="Magrath M.J.L."/>
            <person name="Mikheyev A.S."/>
        </authorList>
    </citation>
    <scope>NUCLEOTIDE SEQUENCE [LARGE SCALE GENOMIC DNA]</scope>
    <source>
        <strain evidence="2">Daus_M_001</strain>
        <tissue evidence="2">Leg muscle</tissue>
    </source>
</reference>
<accession>A0ABQ9I3M6</accession>
<sequence>MGQTPAEVVFKSTPRTKLTILKPDTIPKDVQDHRQTHAPLCKEGEKVLVEAMGDKFRKWVPSRISKVLSSVRYLVWWGHNRNATRIKRSFLPDSEHPVSSQAAHNDMPFWNTKLSQEAKYKIVGKDVTDITKARQATLEGDKGDVLPKQGISDNHPDSGQVEKVDRARRLEGAQPPQMQKHLLKTGL</sequence>
<feature type="non-terminal residue" evidence="2">
    <location>
        <position position="187"/>
    </location>
</feature>
<evidence type="ECO:0000313" key="3">
    <source>
        <dbReference type="Proteomes" id="UP001159363"/>
    </source>
</evidence>
<proteinExistence type="predicted"/>
<evidence type="ECO:0000313" key="2">
    <source>
        <dbReference type="EMBL" id="KAJ8890946.1"/>
    </source>
</evidence>
<evidence type="ECO:0000256" key="1">
    <source>
        <dbReference type="SAM" id="MobiDB-lite"/>
    </source>
</evidence>
<name>A0ABQ9I3M6_9NEOP</name>
<dbReference type="Proteomes" id="UP001159363">
    <property type="component" value="Chromosome 3"/>
</dbReference>
<gene>
    <name evidence="2" type="ORF">PR048_010455</name>
</gene>
<keyword evidence="3" id="KW-1185">Reference proteome</keyword>
<protein>
    <submittedName>
        <fullName evidence="2">Uncharacterized protein</fullName>
    </submittedName>
</protein>
<dbReference type="EMBL" id="JARBHB010000003">
    <property type="protein sequence ID" value="KAJ8890946.1"/>
    <property type="molecule type" value="Genomic_DNA"/>
</dbReference>
<organism evidence="2 3">
    <name type="scientific">Dryococelus australis</name>
    <dbReference type="NCBI Taxonomy" id="614101"/>
    <lineage>
        <taxon>Eukaryota</taxon>
        <taxon>Metazoa</taxon>
        <taxon>Ecdysozoa</taxon>
        <taxon>Arthropoda</taxon>
        <taxon>Hexapoda</taxon>
        <taxon>Insecta</taxon>
        <taxon>Pterygota</taxon>
        <taxon>Neoptera</taxon>
        <taxon>Polyneoptera</taxon>
        <taxon>Phasmatodea</taxon>
        <taxon>Verophasmatodea</taxon>
        <taxon>Anareolatae</taxon>
        <taxon>Phasmatidae</taxon>
        <taxon>Eurycanthinae</taxon>
        <taxon>Dryococelus</taxon>
    </lineage>
</organism>